<organism evidence="1 2">
    <name type="scientific">Eretmocerus hayati</name>
    <dbReference type="NCBI Taxonomy" id="131215"/>
    <lineage>
        <taxon>Eukaryota</taxon>
        <taxon>Metazoa</taxon>
        <taxon>Ecdysozoa</taxon>
        <taxon>Arthropoda</taxon>
        <taxon>Hexapoda</taxon>
        <taxon>Insecta</taxon>
        <taxon>Pterygota</taxon>
        <taxon>Neoptera</taxon>
        <taxon>Endopterygota</taxon>
        <taxon>Hymenoptera</taxon>
        <taxon>Apocrita</taxon>
        <taxon>Proctotrupomorpha</taxon>
        <taxon>Chalcidoidea</taxon>
        <taxon>Aphelinidae</taxon>
        <taxon>Aphelininae</taxon>
        <taxon>Eretmocerus</taxon>
    </lineage>
</organism>
<reference evidence="1" key="1">
    <citation type="submission" date="2023-04" db="EMBL/GenBank/DDBJ databases">
        <title>A chromosome-level genome assembly of the parasitoid wasp Eretmocerus hayati.</title>
        <authorList>
            <person name="Zhong Y."/>
            <person name="Liu S."/>
            <person name="Liu Y."/>
        </authorList>
    </citation>
    <scope>NUCLEOTIDE SEQUENCE</scope>
    <source>
        <strain evidence="1">ZJU_SS_LIU_2023</strain>
    </source>
</reference>
<gene>
    <name evidence="1" type="ORF">QAD02_023460</name>
</gene>
<evidence type="ECO:0000313" key="2">
    <source>
        <dbReference type="Proteomes" id="UP001239111"/>
    </source>
</evidence>
<proteinExistence type="predicted"/>
<name>A0ACC2PVW3_9HYME</name>
<dbReference type="EMBL" id="CM056741">
    <property type="protein sequence ID" value="KAJ8687666.1"/>
    <property type="molecule type" value="Genomic_DNA"/>
</dbReference>
<comment type="caution">
    <text evidence="1">The sequence shown here is derived from an EMBL/GenBank/DDBJ whole genome shotgun (WGS) entry which is preliminary data.</text>
</comment>
<dbReference type="Proteomes" id="UP001239111">
    <property type="component" value="Chromosome 1"/>
</dbReference>
<sequence>MSPTQLENLVQLVGADIHKASFLREAIPVRERLVVTLRYMASGDSMASFANHFLIGDPTVCNIIHETTAALWKNLMPITFRRLNRNDWRRVARGFEQKTRCPHCLGAIDGKHVVIQYPPNAGSSYHNFKGSHSIILLAVCDSEYNFLYFDVGSYGRRSDGGVYNESSLAEKLRDGLMDIPPPEIVVEGQPPLHYCFFGDEAFPLLPWLMCPFPGKGNCFLEHKIFNDRMGQPRRYIENTFGILASRWRIFRKPVLMQPIFLIDLVKAACCLHNWLRMNDQDYIPEGLADREDQVGRIIPGRWREESQDNTAFAPLQHATRSVASEAIEIRQRFCNLFNTSLAVPRQYDRYI</sequence>
<accession>A0ACC2PVW3</accession>
<keyword evidence="2" id="KW-1185">Reference proteome</keyword>
<evidence type="ECO:0000313" key="1">
    <source>
        <dbReference type="EMBL" id="KAJ8687666.1"/>
    </source>
</evidence>
<protein>
    <submittedName>
        <fullName evidence="1">Uncharacterized protein</fullName>
    </submittedName>
</protein>